<dbReference type="EMBL" id="PTTJ01000081">
    <property type="protein sequence ID" value="RJP12309.1"/>
    <property type="molecule type" value="Genomic_DNA"/>
</dbReference>
<dbReference type="AlphaFoldDB" id="A0A3A4MXZ7"/>
<organism evidence="1 2">
    <name type="scientific">Streptococcus pseudopneumoniae</name>
    <dbReference type="NCBI Taxonomy" id="257758"/>
    <lineage>
        <taxon>Bacteria</taxon>
        <taxon>Bacillati</taxon>
        <taxon>Bacillota</taxon>
        <taxon>Bacilli</taxon>
        <taxon>Lactobacillales</taxon>
        <taxon>Streptococcaceae</taxon>
        <taxon>Streptococcus</taxon>
    </lineage>
</organism>
<sequence>MKMIITTDIENDIYEKLVIFLNEHGAHPYMYPQFFQNFRDSNIFQAKCYIGLSNSEIIFFGASYLYKQENIIEFPFGPIAKNINILIEGIEAISKNLLEYKKVRIQPYIPFDESLIIKIKNMGYIETNKPWQEYTVDIDLVKPMNEILSDFNKTQRRLVRYA</sequence>
<dbReference type="Proteomes" id="UP000265600">
    <property type="component" value="Unassembled WGS sequence"/>
</dbReference>
<protein>
    <submittedName>
        <fullName evidence="1">Uncharacterized protein</fullName>
    </submittedName>
</protein>
<name>A0A3A4MXZ7_9STRE</name>
<evidence type="ECO:0000313" key="2">
    <source>
        <dbReference type="Proteomes" id="UP000265600"/>
    </source>
</evidence>
<gene>
    <name evidence="1" type="ORF">C5O69_05690</name>
</gene>
<comment type="caution">
    <text evidence="1">The sequence shown here is derived from an EMBL/GenBank/DDBJ whole genome shotgun (WGS) entry which is preliminary data.</text>
</comment>
<dbReference type="RefSeq" id="WP_119946882.1">
    <property type="nucleotide sequence ID" value="NZ_PTTJ01000081.1"/>
</dbReference>
<accession>A0A3A4MXZ7</accession>
<proteinExistence type="predicted"/>
<evidence type="ECO:0000313" key="1">
    <source>
        <dbReference type="EMBL" id="RJP12309.1"/>
    </source>
</evidence>
<reference evidence="2" key="1">
    <citation type="submission" date="2018-02" db="EMBL/GenBank/DDBJ databases">
        <authorList>
            <person name="Handem S."/>
        </authorList>
    </citation>
    <scope>NUCLEOTIDE SEQUENCE [LARGE SCALE GENOMIC DNA]</scope>
    <source>
        <strain evidence="2">Spain3473</strain>
    </source>
</reference>